<dbReference type="Proteomes" id="UP000229574">
    <property type="component" value="Unassembled WGS sequence"/>
</dbReference>
<organism evidence="2 3">
    <name type="scientific">Candidatus Collierbacteria bacterium CG09_land_8_20_14_0_10_46_12</name>
    <dbReference type="NCBI Taxonomy" id="1974533"/>
    <lineage>
        <taxon>Bacteria</taxon>
        <taxon>Candidatus Collieribacteriota</taxon>
    </lineage>
</organism>
<name>A0A2H0X1L5_9BACT</name>
<dbReference type="EMBL" id="PEYY01000056">
    <property type="protein sequence ID" value="PIS18069.1"/>
    <property type="molecule type" value="Genomic_DNA"/>
</dbReference>
<protein>
    <submittedName>
        <fullName evidence="2">Uncharacterized protein</fullName>
    </submittedName>
</protein>
<comment type="caution">
    <text evidence="2">The sequence shown here is derived from an EMBL/GenBank/DDBJ whole genome shotgun (WGS) entry which is preliminary data.</text>
</comment>
<keyword evidence="1" id="KW-0812">Transmembrane</keyword>
<dbReference type="AlphaFoldDB" id="A0A2H0X1L5"/>
<proteinExistence type="predicted"/>
<evidence type="ECO:0000313" key="2">
    <source>
        <dbReference type="EMBL" id="PIS18069.1"/>
    </source>
</evidence>
<reference evidence="3" key="1">
    <citation type="submission" date="2017-09" db="EMBL/GenBank/DDBJ databases">
        <title>Depth-based differentiation of microbial function through sediment-hosted aquifers and enrichment of novel symbionts in the deep terrestrial subsurface.</title>
        <authorList>
            <person name="Probst A.J."/>
            <person name="Ladd B."/>
            <person name="Jarett J.K."/>
            <person name="Geller-Mcgrath D.E."/>
            <person name="Sieber C.M.K."/>
            <person name="Emerson J.B."/>
            <person name="Anantharaman K."/>
            <person name="Thomas B.C."/>
            <person name="Malmstrom R."/>
            <person name="Stieglmeier M."/>
            <person name="Klingl A."/>
            <person name="Woyke T."/>
            <person name="Ryan C.M."/>
            <person name="Banfield J.F."/>
        </authorList>
    </citation>
    <scope>NUCLEOTIDE SEQUENCE [LARGE SCALE GENOMIC DNA]</scope>
</reference>
<evidence type="ECO:0000313" key="3">
    <source>
        <dbReference type="Proteomes" id="UP000229574"/>
    </source>
</evidence>
<keyword evidence="1" id="KW-1133">Transmembrane helix</keyword>
<accession>A0A2H0X1L5</accession>
<sequence length="124" mass="13255">MVKSHAQKSRKSLYLLIAFILLFALGYGYYRSLVQPSNIFIIEATPITYGDTVVTGTLRKDTVVGQSGNYLLVLNDGRPILLDAQGLDGLLGSPITATGFLSPAVDSTSPMTMTISTITVAEAQ</sequence>
<evidence type="ECO:0000256" key="1">
    <source>
        <dbReference type="SAM" id="Phobius"/>
    </source>
</evidence>
<keyword evidence="1" id="KW-0472">Membrane</keyword>
<gene>
    <name evidence="2" type="ORF">COT54_01280</name>
</gene>
<feature type="transmembrane region" description="Helical" evidence="1">
    <location>
        <begin position="12"/>
        <end position="30"/>
    </location>
</feature>